<evidence type="ECO:0000313" key="3">
    <source>
        <dbReference type="EMBL" id="NJC41319.1"/>
    </source>
</evidence>
<dbReference type="PROSITE" id="PS51257">
    <property type="entry name" value="PROKAR_LIPOPROTEIN"/>
    <property type="match status" value="1"/>
</dbReference>
<dbReference type="InterPro" id="IPR000073">
    <property type="entry name" value="AB_hydrolase_1"/>
</dbReference>
<dbReference type="Pfam" id="PF12146">
    <property type="entry name" value="Hydrolase_4"/>
    <property type="match status" value="1"/>
</dbReference>
<accession>A0A7X5YMF1</accession>
<dbReference type="GO" id="GO:0016787">
    <property type="term" value="F:hydrolase activity"/>
    <property type="evidence" value="ECO:0007669"/>
    <property type="project" value="UniProtKB-KW"/>
</dbReference>
<organism evidence="3 4">
    <name type="scientific">Brevundimonas alba</name>
    <dbReference type="NCBI Taxonomy" id="74314"/>
    <lineage>
        <taxon>Bacteria</taxon>
        <taxon>Pseudomonadati</taxon>
        <taxon>Pseudomonadota</taxon>
        <taxon>Alphaproteobacteria</taxon>
        <taxon>Caulobacterales</taxon>
        <taxon>Caulobacteraceae</taxon>
        <taxon>Brevundimonas</taxon>
    </lineage>
</organism>
<keyword evidence="1" id="KW-0732">Signal</keyword>
<dbReference type="InterPro" id="IPR051044">
    <property type="entry name" value="MAG_DAG_Lipase"/>
</dbReference>
<proteinExistence type="predicted"/>
<gene>
    <name evidence="3" type="ORF">GGQ87_001577</name>
</gene>
<evidence type="ECO:0000259" key="2">
    <source>
        <dbReference type="Pfam" id="PF12146"/>
    </source>
</evidence>
<evidence type="ECO:0000256" key="1">
    <source>
        <dbReference type="SAM" id="SignalP"/>
    </source>
</evidence>
<dbReference type="Gene3D" id="3.40.50.1820">
    <property type="entry name" value="alpha/beta hydrolase"/>
    <property type="match status" value="1"/>
</dbReference>
<dbReference type="InterPro" id="IPR029058">
    <property type="entry name" value="AB_hydrolase_fold"/>
</dbReference>
<dbReference type="AlphaFoldDB" id="A0A7X5YMF1"/>
<sequence>MIRVLAALLLTFALAACATPAVQPALTPPPGFAGAYLTADAVITDDGARLPLARWTPDGEPWAVIVALHGMNDSRASFRLAGPWWAEHGIATWAFDQRGFGQAPGRGVWAGEARMVEDLRTTVALARARNPRALIVVAGESMGGAVAVAAFASDRPPDADRLVLLAPAVWGWTAQGPVNSVALWLAARAMGDRAVDAPEWAVRDRLASDNMIELFRNGRDPNSVISTRFDALYGLVDLMETASTRLGEVRAPTLLLYGSHDNVIQQAPMRLALERAGDRPGLRTGFYPEGWHILNRDLQAETVYRDVEAWLLDPAPALPSGAGSVLPALRRK</sequence>
<dbReference type="PRINTS" id="PR00111">
    <property type="entry name" value="ABHYDROLASE"/>
</dbReference>
<keyword evidence="4" id="KW-1185">Reference proteome</keyword>
<dbReference type="SUPFAM" id="SSF53474">
    <property type="entry name" value="alpha/beta-Hydrolases"/>
    <property type="match status" value="1"/>
</dbReference>
<dbReference type="RefSeq" id="WP_168046350.1">
    <property type="nucleotide sequence ID" value="NZ_JAATJM010000001.1"/>
</dbReference>
<protein>
    <submittedName>
        <fullName evidence="3">Alpha-beta hydrolase superfamily lysophospholipase</fullName>
    </submittedName>
</protein>
<name>A0A7X5YMF1_9CAUL</name>
<comment type="caution">
    <text evidence="3">The sequence shown here is derived from an EMBL/GenBank/DDBJ whole genome shotgun (WGS) entry which is preliminary data.</text>
</comment>
<reference evidence="3 4" key="1">
    <citation type="submission" date="2020-03" db="EMBL/GenBank/DDBJ databases">
        <title>Genomic Encyclopedia of Type Strains, Phase IV (KMG-IV): sequencing the most valuable type-strain genomes for metagenomic binning, comparative biology and taxonomic classification.</title>
        <authorList>
            <person name="Goeker M."/>
        </authorList>
    </citation>
    <scope>NUCLEOTIDE SEQUENCE [LARGE SCALE GENOMIC DNA]</scope>
    <source>
        <strain evidence="3 4">DSM 4736</strain>
    </source>
</reference>
<dbReference type="Proteomes" id="UP000587415">
    <property type="component" value="Unassembled WGS sequence"/>
</dbReference>
<feature type="signal peptide" evidence="1">
    <location>
        <begin position="1"/>
        <end position="18"/>
    </location>
</feature>
<feature type="chain" id="PRO_5031548178" evidence="1">
    <location>
        <begin position="19"/>
        <end position="332"/>
    </location>
</feature>
<feature type="domain" description="Serine aminopeptidase S33" evidence="2">
    <location>
        <begin position="60"/>
        <end position="297"/>
    </location>
</feature>
<keyword evidence="3" id="KW-0378">Hydrolase</keyword>
<dbReference type="InterPro" id="IPR022742">
    <property type="entry name" value="Hydrolase_4"/>
</dbReference>
<evidence type="ECO:0000313" key="4">
    <source>
        <dbReference type="Proteomes" id="UP000587415"/>
    </source>
</evidence>
<dbReference type="PANTHER" id="PTHR11614">
    <property type="entry name" value="PHOSPHOLIPASE-RELATED"/>
    <property type="match status" value="1"/>
</dbReference>
<dbReference type="EMBL" id="JAATJM010000001">
    <property type="protein sequence ID" value="NJC41319.1"/>
    <property type="molecule type" value="Genomic_DNA"/>
</dbReference>